<dbReference type="PANTHER" id="PTHR31005:SF8">
    <property type="entry name" value="DUF4139 DOMAIN-CONTAINING PROTEIN"/>
    <property type="match status" value="1"/>
</dbReference>
<evidence type="ECO:0000313" key="3">
    <source>
        <dbReference type="EMBL" id="KAL1503913.1"/>
    </source>
</evidence>
<evidence type="ECO:0000256" key="1">
    <source>
        <dbReference type="SAM" id="MobiDB-lite"/>
    </source>
</evidence>
<evidence type="ECO:0000259" key="2">
    <source>
        <dbReference type="Pfam" id="PF13598"/>
    </source>
</evidence>
<dbReference type="AlphaFoldDB" id="A0AB34IQT3"/>
<evidence type="ECO:0000313" key="4">
    <source>
        <dbReference type="EMBL" id="KAL1530003.1"/>
    </source>
</evidence>
<evidence type="ECO:0000313" key="5">
    <source>
        <dbReference type="Proteomes" id="UP001515480"/>
    </source>
</evidence>
<dbReference type="Proteomes" id="UP001515480">
    <property type="component" value="Unassembled WGS sequence"/>
</dbReference>
<reference evidence="3 5" key="1">
    <citation type="journal article" date="2024" name="Science">
        <title>Giant polyketide synthase enzymes in the biosynthesis of giant marine polyether toxins.</title>
        <authorList>
            <person name="Fallon T.R."/>
            <person name="Shende V.V."/>
            <person name="Wierzbicki I.H."/>
            <person name="Pendleton A.L."/>
            <person name="Watervoot N.F."/>
            <person name="Auber R.P."/>
            <person name="Gonzalez D.J."/>
            <person name="Wisecaver J.H."/>
            <person name="Moore B.S."/>
        </authorList>
    </citation>
    <scope>NUCLEOTIDE SEQUENCE [LARGE SCALE GENOMIC DNA]</scope>
    <source>
        <strain evidence="3 5">12B1</strain>
    </source>
</reference>
<dbReference type="InterPro" id="IPR011935">
    <property type="entry name" value="CHP02231"/>
</dbReference>
<feature type="domain" description="DUF4139" evidence="2">
    <location>
        <begin position="200"/>
        <end position="514"/>
    </location>
</feature>
<dbReference type="EMBL" id="JBGBPQ010000001">
    <property type="protein sequence ID" value="KAL1530003.1"/>
    <property type="molecule type" value="Genomic_DNA"/>
</dbReference>
<name>A0AB34IQT3_PRYPA</name>
<accession>A0AB34IQT3</accession>
<dbReference type="EMBL" id="JBGBPQ010000021">
    <property type="protein sequence ID" value="KAL1503913.1"/>
    <property type="molecule type" value="Genomic_DNA"/>
</dbReference>
<feature type="region of interest" description="Disordered" evidence="1">
    <location>
        <begin position="462"/>
        <end position="483"/>
    </location>
</feature>
<dbReference type="InterPro" id="IPR037291">
    <property type="entry name" value="DUF4139"/>
</dbReference>
<proteinExistence type="predicted"/>
<protein>
    <recommendedName>
        <fullName evidence="2">DUF4139 domain-containing protein</fullName>
    </recommendedName>
</protein>
<dbReference type="Pfam" id="PF13598">
    <property type="entry name" value="DUF4139"/>
    <property type="match status" value="1"/>
</dbReference>
<gene>
    <name evidence="4" type="ORF">AB1Y20_000929</name>
    <name evidence="3" type="ORF">AB1Y20_012374</name>
</gene>
<sequence>MDKFVVPLDQASVREVTVFNDRLRSHESRLDADSIRVKPAPGCHQLTIVEVSFEVREKVKKEGDVDLSRVGAKRAEIHALSTQATSIEAEIARAKEARELVRGYLKARLMPGAHCAVEAAGLDDTAALLRFHGEQCARLDQETQRLTGKLSEVNEAIELLRKDLMKLEGPVRTPTTTSRDVSVLVNIGEGASKAGDVRLLLTYMVSGASWSPSYDIRVDTLSESAELALSYFGLVVNSSGEDWTGCHLALSTAKPSKAGMPLAPPRRLLRFEELSKAPRKMMMSKARKSIPVQAVGGLERKLSFDAMEADSSCDDDDLDAIQLSTVAAGGAGTAAFNIERLVSIAADAKPHKVTIAMLTFQPELLYFGTPSLEQAFYLQVKAANTSSFPCSQFTTFLGVDSALKLEHQQLALERKGESWRNKKQTTTHKYIVKIHNTKAVPVRLKVVEVLPKSTEQQISVELHAPAPKELKEEPDPASGESVTQNKVTNNIVWQLTLQPGKKKELAFEYAISWPADKALCSFDSED</sequence>
<keyword evidence="5" id="KW-1185">Reference proteome</keyword>
<comment type="caution">
    <text evidence="3">The sequence shown here is derived from an EMBL/GenBank/DDBJ whole genome shotgun (WGS) entry which is preliminary data.</text>
</comment>
<organism evidence="3 5">
    <name type="scientific">Prymnesium parvum</name>
    <name type="common">Toxic golden alga</name>
    <dbReference type="NCBI Taxonomy" id="97485"/>
    <lineage>
        <taxon>Eukaryota</taxon>
        <taxon>Haptista</taxon>
        <taxon>Haptophyta</taxon>
        <taxon>Prymnesiophyceae</taxon>
        <taxon>Prymnesiales</taxon>
        <taxon>Prymnesiaceae</taxon>
        <taxon>Prymnesium</taxon>
    </lineage>
</organism>
<dbReference type="PANTHER" id="PTHR31005">
    <property type="entry name" value="DUF4139 DOMAIN-CONTAINING PROTEIN"/>
    <property type="match status" value="1"/>
</dbReference>
<dbReference type="NCBIfam" id="TIGR02231">
    <property type="entry name" value="mucoidy inhibitor MuiA family protein"/>
    <property type="match status" value="1"/>
</dbReference>